<evidence type="ECO:0000256" key="5">
    <source>
        <dbReference type="ARBA" id="ARBA00022958"/>
    </source>
</evidence>
<comment type="subcellular location">
    <subcellularLocation>
        <location evidence="1">Membrane</location>
        <topology evidence="1">Multi-pass membrane protein</topology>
    </subcellularLocation>
</comment>
<evidence type="ECO:0000256" key="2">
    <source>
        <dbReference type="ARBA" id="ARBA00022448"/>
    </source>
</evidence>
<keyword evidence="4 10" id="KW-0812">Transmembrane</keyword>
<evidence type="ECO:0000259" key="12">
    <source>
        <dbReference type="Pfam" id="PF23256"/>
    </source>
</evidence>
<comment type="similarity">
    <text evidence="9">Belongs to the monovalent cation:proton antiporter 2 (CPA2) transporter (TC 2.A.37) family. CHX (TC 2.A.37.4) subfamily.</text>
</comment>
<evidence type="ECO:0000259" key="13">
    <source>
        <dbReference type="Pfam" id="PF23259"/>
    </source>
</evidence>
<feature type="transmembrane region" description="Helical" evidence="10">
    <location>
        <begin position="219"/>
        <end position="237"/>
    </location>
</feature>
<evidence type="ECO:0000256" key="3">
    <source>
        <dbReference type="ARBA" id="ARBA00022538"/>
    </source>
</evidence>
<evidence type="ECO:0000259" key="11">
    <source>
        <dbReference type="Pfam" id="PF00999"/>
    </source>
</evidence>
<organism evidence="14 15">
    <name type="scientific">Quercus suber</name>
    <name type="common">Cork oak</name>
    <dbReference type="NCBI Taxonomy" id="58331"/>
    <lineage>
        <taxon>Eukaryota</taxon>
        <taxon>Viridiplantae</taxon>
        <taxon>Streptophyta</taxon>
        <taxon>Embryophyta</taxon>
        <taxon>Tracheophyta</taxon>
        <taxon>Spermatophyta</taxon>
        <taxon>Magnoliopsida</taxon>
        <taxon>eudicotyledons</taxon>
        <taxon>Gunneridae</taxon>
        <taxon>Pentapetalae</taxon>
        <taxon>rosids</taxon>
        <taxon>fabids</taxon>
        <taxon>Fagales</taxon>
        <taxon>Fagaceae</taxon>
        <taxon>Quercus</taxon>
    </lineage>
</organism>
<evidence type="ECO:0000256" key="9">
    <source>
        <dbReference type="ARBA" id="ARBA00038341"/>
    </source>
</evidence>
<dbReference type="GO" id="GO:0016020">
    <property type="term" value="C:membrane"/>
    <property type="evidence" value="ECO:0007669"/>
    <property type="project" value="UniProtKB-SubCell"/>
</dbReference>
<keyword evidence="3" id="KW-0633">Potassium transport</keyword>
<protein>
    <submittedName>
        <fullName evidence="14">Cation/h(+) antiporter 15</fullName>
    </submittedName>
</protein>
<feature type="transmembrane region" description="Helical" evidence="10">
    <location>
        <begin position="181"/>
        <end position="199"/>
    </location>
</feature>
<dbReference type="GO" id="GO:1902600">
    <property type="term" value="P:proton transmembrane transport"/>
    <property type="evidence" value="ECO:0007669"/>
    <property type="project" value="InterPro"/>
</dbReference>
<name>A0AAW0KAD0_QUESU</name>
<evidence type="ECO:0000256" key="7">
    <source>
        <dbReference type="ARBA" id="ARBA00023065"/>
    </source>
</evidence>
<dbReference type="EMBL" id="PKMF04000367">
    <property type="protein sequence ID" value="KAK7835675.1"/>
    <property type="molecule type" value="Genomic_DNA"/>
</dbReference>
<keyword evidence="2" id="KW-0813">Transport</keyword>
<feature type="transmembrane region" description="Helical" evidence="10">
    <location>
        <begin position="320"/>
        <end position="353"/>
    </location>
</feature>
<keyword evidence="15" id="KW-1185">Reference proteome</keyword>
<dbReference type="Gene3D" id="1.20.1530.20">
    <property type="match status" value="1"/>
</dbReference>
<dbReference type="GO" id="GO:0006813">
    <property type="term" value="P:potassium ion transport"/>
    <property type="evidence" value="ECO:0007669"/>
    <property type="project" value="UniProtKB-KW"/>
</dbReference>
<accession>A0AAW0KAD0</accession>
<sequence>NDSVKGQSHLLDGVKPWKFPRKTSKPTVTLGSISTIKFNAMEPDDISLYATTRALDPLDSFTSLCKRTWMIHSDGIFLNSSPLRYSFPLLLLQIFLASGVMLLIKVLLKPFSQPTVVSQILGGIILGPSFLCRITWFARNIFPLRGFIVIDMLTSFGFMFFFFLVGLQMDPWMLKKFNRKSCALGFFSVALPMLLTYTFSSVLINFTNLEPKTNYSLPVVSQAESIIAFPVIAHFLTELKIINSEFGRIALASSMVSSIFSFCVITFTVLSHHTTGDSFKMITIISTGISVGVIVIFIIRPTILWMIRRNPLGEPLKESYIVALFIAILVSGFCCQAIGLNAYFGPFVLGIVIPSGPPVGTAMAEKLDHITCWVFLPLYFVKNGLLLNIFSISFKKYLTVQFIALIGALGKFLGTFLTSLFCHMPKKDAMALGLVMNAQGVLELVIFKMIRSSKAIDYESFVVMCISMMVVMGVIAPLIKFLYDPSKRYQVYSRRTVMHSRPNSELRVLACVHDQENVPTIINLLEALNPSKRSPLSIYLLHLLELVGHSNPTVIPHKLTKRPSSKADPSKHIVNAFRYYEKNSHGFVKVFPFTEISYYKTMHDDVCSIALNKRTSLIIVPFYKNNGAMANKKAIRIMNHNVLDRAPCSVAVLVDRGVQITSRPLLATWFSYRVAVLFFGGADDQEALAIGARMAGHPSINLVVIRFLASGSVVGDNEEEKRFDSEVMNEFKLRMAGNYQVTYVEEVVTDGTGTISVIRSMENKYELILVGRQHDSRSRLTLGLEDFAERTELGTIGEVLASAEFLGNTTILVAQQQNAVHDGNDYNMGFFRDKYLVEADAEDMPIRRINV</sequence>
<dbReference type="Proteomes" id="UP000237347">
    <property type="component" value="Unassembled WGS sequence"/>
</dbReference>
<keyword evidence="8 10" id="KW-0472">Membrane</keyword>
<dbReference type="PANTHER" id="PTHR32468:SF114">
    <property type="entry name" value="CATION_H+ EXCHANGER DOMAIN-CONTAINING PROTEIN"/>
    <property type="match status" value="1"/>
</dbReference>
<keyword evidence="7" id="KW-0406">Ion transport</keyword>
<feature type="transmembrane region" description="Helical" evidence="10">
    <location>
        <begin position="281"/>
        <end position="299"/>
    </location>
</feature>
<keyword evidence="6 10" id="KW-1133">Transmembrane helix</keyword>
<reference evidence="14 15" key="1">
    <citation type="journal article" date="2018" name="Sci. Data">
        <title>The draft genome sequence of cork oak.</title>
        <authorList>
            <person name="Ramos A.M."/>
            <person name="Usie A."/>
            <person name="Barbosa P."/>
            <person name="Barros P.M."/>
            <person name="Capote T."/>
            <person name="Chaves I."/>
            <person name="Simoes F."/>
            <person name="Abreu I."/>
            <person name="Carrasquinho I."/>
            <person name="Faro C."/>
            <person name="Guimaraes J.B."/>
            <person name="Mendonca D."/>
            <person name="Nobrega F."/>
            <person name="Rodrigues L."/>
            <person name="Saibo N.J.M."/>
            <person name="Varela M.C."/>
            <person name="Egas C."/>
            <person name="Matos J."/>
            <person name="Miguel C.M."/>
            <person name="Oliveira M.M."/>
            <person name="Ricardo C.P."/>
            <person name="Goncalves S."/>
        </authorList>
    </citation>
    <scope>NUCLEOTIDE SEQUENCE [LARGE SCALE GENOMIC DNA]</scope>
    <source>
        <strain evidence="15">cv. HL8</strain>
    </source>
</reference>
<dbReference type="Pfam" id="PF23259">
    <property type="entry name" value="CHX17_C"/>
    <property type="match status" value="1"/>
</dbReference>
<evidence type="ECO:0000256" key="6">
    <source>
        <dbReference type="ARBA" id="ARBA00022989"/>
    </source>
</evidence>
<feature type="transmembrane region" description="Helical" evidence="10">
    <location>
        <begin position="373"/>
        <end position="390"/>
    </location>
</feature>
<evidence type="ECO:0000313" key="15">
    <source>
        <dbReference type="Proteomes" id="UP000237347"/>
    </source>
</evidence>
<proteinExistence type="inferred from homology"/>
<feature type="domain" description="Cation/H+ exchanger transmembrane" evidence="11">
    <location>
        <begin position="101"/>
        <end position="478"/>
    </location>
</feature>
<dbReference type="AlphaFoldDB" id="A0AAW0KAD0"/>
<feature type="domain" description="Cation/H(+) antiporter C-terminal" evidence="13">
    <location>
        <begin position="672"/>
        <end position="817"/>
    </location>
</feature>
<feature type="transmembrane region" description="Helical" evidence="10">
    <location>
        <begin position="87"/>
        <end position="108"/>
    </location>
</feature>
<evidence type="ECO:0000256" key="8">
    <source>
        <dbReference type="ARBA" id="ARBA00023136"/>
    </source>
</evidence>
<feature type="domain" description="Cation/H(+) antiporter central" evidence="12">
    <location>
        <begin position="536"/>
        <end position="658"/>
    </location>
</feature>
<dbReference type="Pfam" id="PF00999">
    <property type="entry name" value="Na_H_Exchanger"/>
    <property type="match status" value="1"/>
</dbReference>
<feature type="transmembrane region" description="Helical" evidence="10">
    <location>
        <begin position="249"/>
        <end position="269"/>
    </location>
</feature>
<gene>
    <name evidence="14" type="primary">CHX15_13</name>
    <name evidence="14" type="ORF">CFP56_023274</name>
</gene>
<dbReference type="Pfam" id="PF23256">
    <property type="entry name" value="CHX17_2nd"/>
    <property type="match status" value="1"/>
</dbReference>
<dbReference type="InterPro" id="IPR050794">
    <property type="entry name" value="CPA2_transporter"/>
</dbReference>
<comment type="caution">
    <text evidence="14">The sequence shown here is derived from an EMBL/GenBank/DDBJ whole genome shotgun (WGS) entry which is preliminary data.</text>
</comment>
<evidence type="ECO:0000256" key="1">
    <source>
        <dbReference type="ARBA" id="ARBA00004141"/>
    </source>
</evidence>
<dbReference type="GO" id="GO:0012505">
    <property type="term" value="C:endomembrane system"/>
    <property type="evidence" value="ECO:0007669"/>
    <property type="project" value="TreeGrafter"/>
</dbReference>
<feature type="transmembrane region" description="Helical" evidence="10">
    <location>
        <begin position="461"/>
        <end position="483"/>
    </location>
</feature>
<evidence type="ECO:0000256" key="4">
    <source>
        <dbReference type="ARBA" id="ARBA00022692"/>
    </source>
</evidence>
<dbReference type="InterPro" id="IPR038770">
    <property type="entry name" value="Na+/solute_symporter_sf"/>
</dbReference>
<feature type="non-terminal residue" evidence="14">
    <location>
        <position position="1"/>
    </location>
</feature>
<feature type="transmembrane region" description="Helical" evidence="10">
    <location>
        <begin position="397"/>
        <end position="417"/>
    </location>
</feature>
<evidence type="ECO:0000256" key="10">
    <source>
        <dbReference type="SAM" id="Phobius"/>
    </source>
</evidence>
<dbReference type="GO" id="GO:0015297">
    <property type="term" value="F:antiporter activity"/>
    <property type="evidence" value="ECO:0007669"/>
    <property type="project" value="InterPro"/>
</dbReference>
<feature type="transmembrane region" description="Helical" evidence="10">
    <location>
        <begin position="144"/>
        <end position="169"/>
    </location>
</feature>
<dbReference type="InterPro" id="IPR057290">
    <property type="entry name" value="CHX17_C"/>
</dbReference>
<dbReference type="GO" id="GO:0006885">
    <property type="term" value="P:regulation of pH"/>
    <property type="evidence" value="ECO:0007669"/>
    <property type="project" value="TreeGrafter"/>
</dbReference>
<keyword evidence="5" id="KW-0630">Potassium</keyword>
<feature type="transmembrane region" description="Helical" evidence="10">
    <location>
        <begin position="429"/>
        <end position="449"/>
    </location>
</feature>
<dbReference type="InterPro" id="IPR006153">
    <property type="entry name" value="Cation/H_exchanger_TM"/>
</dbReference>
<feature type="transmembrane region" description="Helical" evidence="10">
    <location>
        <begin position="120"/>
        <end position="138"/>
    </location>
</feature>
<dbReference type="PANTHER" id="PTHR32468">
    <property type="entry name" value="CATION/H + ANTIPORTER"/>
    <property type="match status" value="1"/>
</dbReference>
<evidence type="ECO:0000313" key="14">
    <source>
        <dbReference type="EMBL" id="KAK7835675.1"/>
    </source>
</evidence>
<dbReference type="InterPro" id="IPR057291">
    <property type="entry name" value="CHX17_2nd"/>
</dbReference>